<proteinExistence type="predicted"/>
<sequence>MINIISGLLKKSNLFFPNKFFKFFNFKPTPFYIKKKVFDWIGSFNNIYCLDIFSCTGNLGFEAASRGCRLSILLEKNKKFFFYLKKNFYKFSLKNVKIFNCNFFYFIKKFNLKNTFFNLIFIDSSYIILNDLIKSLKIILKILKPNSYIYIETIFNIELFIKKFSFKFIVLKNFFFGKINFFLLKTL</sequence>
<dbReference type="PANTHER" id="PTHR43542">
    <property type="entry name" value="METHYLTRANSFERASE"/>
    <property type="match status" value="1"/>
</dbReference>
<reference evidence="3" key="1">
    <citation type="submission" date="2017-11" db="EMBL/GenBank/DDBJ databases">
        <authorList>
            <person name="Jian Z."/>
        </authorList>
    </citation>
    <scope>NUCLEOTIDE SEQUENCE</scope>
    <source>
        <strain evidence="3">YC</strain>
    </source>
</reference>
<dbReference type="GO" id="GO:0031167">
    <property type="term" value="P:rRNA methylation"/>
    <property type="evidence" value="ECO:0007669"/>
    <property type="project" value="InterPro"/>
</dbReference>
<dbReference type="AlphaFoldDB" id="A0A974WKM5"/>
<dbReference type="SUPFAM" id="SSF53335">
    <property type="entry name" value="S-adenosyl-L-methionine-dependent methyltransferases"/>
    <property type="match status" value="1"/>
</dbReference>
<evidence type="ECO:0000313" key="4">
    <source>
        <dbReference type="Proteomes" id="UP000663075"/>
    </source>
</evidence>
<dbReference type="PANTHER" id="PTHR43542:SF1">
    <property type="entry name" value="METHYLTRANSFERASE"/>
    <property type="match status" value="1"/>
</dbReference>
<dbReference type="InterPro" id="IPR029063">
    <property type="entry name" value="SAM-dependent_MTases_sf"/>
</dbReference>
<keyword evidence="1" id="KW-0489">Methyltransferase</keyword>
<dbReference type="Gene3D" id="3.40.50.150">
    <property type="entry name" value="Vaccinia Virus protein VP39"/>
    <property type="match status" value="1"/>
</dbReference>
<dbReference type="CDD" id="cd02440">
    <property type="entry name" value="AdoMet_MTases"/>
    <property type="match status" value="1"/>
</dbReference>
<dbReference type="PIRSF" id="PIRSF004553">
    <property type="entry name" value="CHP00095"/>
    <property type="match status" value="1"/>
</dbReference>
<evidence type="ECO:0000256" key="2">
    <source>
        <dbReference type="ARBA" id="ARBA00022679"/>
    </source>
</evidence>
<dbReference type="InterPro" id="IPR004398">
    <property type="entry name" value="RNA_MeTrfase_RsmD"/>
</dbReference>
<dbReference type="GO" id="GO:0008168">
    <property type="term" value="F:methyltransferase activity"/>
    <property type="evidence" value="ECO:0007669"/>
    <property type="project" value="UniProtKB-KW"/>
</dbReference>
<dbReference type="EMBL" id="CP024850">
    <property type="protein sequence ID" value="QSF25329.1"/>
    <property type="molecule type" value="Genomic_DNA"/>
</dbReference>
<protein>
    <submittedName>
        <fullName evidence="3">Uncharacterized protein</fullName>
    </submittedName>
</protein>
<dbReference type="Proteomes" id="UP000663075">
    <property type="component" value="Chromosome"/>
</dbReference>
<name>A0A974WKM5_9PROT</name>
<evidence type="ECO:0000313" key="3">
    <source>
        <dbReference type="EMBL" id="QSF25329.1"/>
    </source>
</evidence>
<accession>A0A974WKM5</accession>
<dbReference type="Pfam" id="PF03602">
    <property type="entry name" value="Cons_hypoth95"/>
    <property type="match status" value="1"/>
</dbReference>
<keyword evidence="2" id="KW-0808">Transferase</keyword>
<gene>
    <name evidence="3" type="ORF">CU086_00650</name>
</gene>
<keyword evidence="4" id="KW-1185">Reference proteome</keyword>
<organism evidence="3 4">
    <name type="scientific">Candidatus Nasuia deltocephalincola</name>
    <dbReference type="NCBI Taxonomy" id="1160784"/>
    <lineage>
        <taxon>Bacteria</taxon>
        <taxon>Pseudomonadati</taxon>
        <taxon>Pseudomonadota</taxon>
        <taxon>Betaproteobacteria</taxon>
        <taxon>Candidatus Nasuia</taxon>
    </lineage>
</organism>
<evidence type="ECO:0000256" key="1">
    <source>
        <dbReference type="ARBA" id="ARBA00022603"/>
    </source>
</evidence>